<gene>
    <name evidence="2" type="ORF">M5K25_016442</name>
</gene>
<keyword evidence="3" id="KW-1185">Reference proteome</keyword>
<evidence type="ECO:0000313" key="2">
    <source>
        <dbReference type="EMBL" id="KAL0913013.1"/>
    </source>
</evidence>
<evidence type="ECO:0000256" key="1">
    <source>
        <dbReference type="SAM" id="MobiDB-lite"/>
    </source>
</evidence>
<reference evidence="2 3" key="1">
    <citation type="journal article" date="2024" name="Plant Biotechnol. J.">
        <title>Dendrobium thyrsiflorum genome and its molecular insights into genes involved in important horticultural traits.</title>
        <authorList>
            <person name="Chen B."/>
            <person name="Wang J.Y."/>
            <person name="Zheng P.J."/>
            <person name="Li K.L."/>
            <person name="Liang Y.M."/>
            <person name="Chen X.F."/>
            <person name="Zhang C."/>
            <person name="Zhao X."/>
            <person name="He X."/>
            <person name="Zhang G.Q."/>
            <person name="Liu Z.J."/>
            <person name="Xu Q."/>
        </authorList>
    </citation>
    <scope>NUCLEOTIDE SEQUENCE [LARGE SCALE GENOMIC DNA]</scope>
    <source>
        <strain evidence="2">GZMU011</strain>
    </source>
</reference>
<comment type="caution">
    <text evidence="2">The sequence shown here is derived from an EMBL/GenBank/DDBJ whole genome shotgun (WGS) entry which is preliminary data.</text>
</comment>
<dbReference type="EMBL" id="JANQDX010000013">
    <property type="protein sequence ID" value="KAL0913013.1"/>
    <property type="molecule type" value="Genomic_DNA"/>
</dbReference>
<accession>A0ABD0UK43</accession>
<protein>
    <submittedName>
        <fullName evidence="2">Uncharacterized protein</fullName>
    </submittedName>
</protein>
<evidence type="ECO:0000313" key="3">
    <source>
        <dbReference type="Proteomes" id="UP001552299"/>
    </source>
</evidence>
<dbReference type="AlphaFoldDB" id="A0ABD0UK43"/>
<feature type="region of interest" description="Disordered" evidence="1">
    <location>
        <begin position="1"/>
        <end position="23"/>
    </location>
</feature>
<sequence length="173" mass="19547">MGMHKRKQKEVPNSNPSNPSRGEYLWRYGRIHSTGAKKTDADAKEFGMTGATVGLEIRTIGGIILHPSSCYEIADNCFSNFSFSKKKLALENTDATTQFRRYLECCASSICTMKKKIIYFQPKDNENPCPQSSQDGGLLTTIKYGYDKVKKMIAHYKLVDERNHSKFLSLDST</sequence>
<proteinExistence type="predicted"/>
<name>A0ABD0UK43_DENTH</name>
<feature type="compositionally biased region" description="Polar residues" evidence="1">
    <location>
        <begin position="11"/>
        <end position="20"/>
    </location>
</feature>
<dbReference type="Proteomes" id="UP001552299">
    <property type="component" value="Unassembled WGS sequence"/>
</dbReference>
<organism evidence="2 3">
    <name type="scientific">Dendrobium thyrsiflorum</name>
    <name type="common">Pinecone-like raceme dendrobium</name>
    <name type="synonym">Orchid</name>
    <dbReference type="NCBI Taxonomy" id="117978"/>
    <lineage>
        <taxon>Eukaryota</taxon>
        <taxon>Viridiplantae</taxon>
        <taxon>Streptophyta</taxon>
        <taxon>Embryophyta</taxon>
        <taxon>Tracheophyta</taxon>
        <taxon>Spermatophyta</taxon>
        <taxon>Magnoliopsida</taxon>
        <taxon>Liliopsida</taxon>
        <taxon>Asparagales</taxon>
        <taxon>Orchidaceae</taxon>
        <taxon>Epidendroideae</taxon>
        <taxon>Malaxideae</taxon>
        <taxon>Dendrobiinae</taxon>
        <taxon>Dendrobium</taxon>
    </lineage>
</organism>